<proteinExistence type="predicted"/>
<dbReference type="Proteomes" id="UP001177160">
    <property type="component" value="Unassembled WGS sequence"/>
</dbReference>
<dbReference type="Pfam" id="PF17774">
    <property type="entry name" value="YlmH_RBD"/>
    <property type="match status" value="1"/>
</dbReference>
<dbReference type="CDD" id="cd00165">
    <property type="entry name" value="S4"/>
    <property type="match status" value="1"/>
</dbReference>
<evidence type="ECO:0000313" key="3">
    <source>
        <dbReference type="EMBL" id="MCV2232133.1"/>
    </source>
</evidence>
<dbReference type="PROSITE" id="PS50889">
    <property type="entry name" value="S4"/>
    <property type="match status" value="1"/>
</dbReference>
<dbReference type="Gene3D" id="3.30.70.330">
    <property type="match status" value="1"/>
</dbReference>
<sequence>MNTKTDFLRRLKNQRDTFHQDLLYRFLNPPERDLVKSIFKGFHIYESNPTAEYARVIVSDAVLEPNFKTTLLCSSYRDEQLTHRDVLGALMHLGIERDTFGDIYISETHIYIEVLSELIQVFKDLHQIKQDFIYFEPIDAFPSEFKERSESITLFLDSLRVDALVAKAFNIQREDVKGLIDQEKVKINYFPIQKYTILVKPYDIISVRGFGRIILTDDIGTSKSQKIRIKCELLR</sequence>
<organism evidence="3 4">
    <name type="scientific">Paracholeplasma manati</name>
    <dbReference type="NCBI Taxonomy" id="591373"/>
    <lineage>
        <taxon>Bacteria</taxon>
        <taxon>Bacillati</taxon>
        <taxon>Mycoplasmatota</taxon>
        <taxon>Mollicutes</taxon>
        <taxon>Acholeplasmatales</taxon>
        <taxon>Acholeplasmataceae</taxon>
        <taxon>Paracholeplasma</taxon>
    </lineage>
</organism>
<feature type="domain" description="Ribosome-associated protein quality control protein P2 RNA-binding" evidence="2">
    <location>
        <begin position="79"/>
        <end position="130"/>
    </location>
</feature>
<evidence type="ECO:0000313" key="4">
    <source>
        <dbReference type="Proteomes" id="UP001177160"/>
    </source>
</evidence>
<keyword evidence="1" id="KW-0694">RNA-binding</keyword>
<dbReference type="InterPro" id="IPR040591">
    <property type="entry name" value="RqcP2_RBD"/>
</dbReference>
<dbReference type="SUPFAM" id="SSF55174">
    <property type="entry name" value="Alpha-L RNA-binding motif"/>
    <property type="match status" value="1"/>
</dbReference>
<evidence type="ECO:0000256" key="1">
    <source>
        <dbReference type="PROSITE-ProRule" id="PRU00182"/>
    </source>
</evidence>
<dbReference type="EMBL" id="JAOVQM010000003">
    <property type="protein sequence ID" value="MCV2232133.1"/>
    <property type="molecule type" value="Genomic_DNA"/>
</dbReference>
<comment type="caution">
    <text evidence="3">The sequence shown here is derived from an EMBL/GenBank/DDBJ whole genome shotgun (WGS) entry which is preliminary data.</text>
</comment>
<reference evidence="3" key="1">
    <citation type="submission" date="2022-09" db="EMBL/GenBank/DDBJ databases">
        <title>Novel Mycoplasma species identified in domestic and wild animals.</title>
        <authorList>
            <person name="Volokhov D.V."/>
            <person name="Furtak V.A."/>
            <person name="Zagorodnyaya T.A."/>
        </authorList>
    </citation>
    <scope>NUCLEOTIDE SEQUENCE</scope>
    <source>
        <strain evidence="3">Oakley</strain>
    </source>
</reference>
<evidence type="ECO:0000259" key="2">
    <source>
        <dbReference type="Pfam" id="PF17774"/>
    </source>
</evidence>
<accession>A0ABT2Y5W6</accession>
<keyword evidence="4" id="KW-1185">Reference proteome</keyword>
<dbReference type="InterPro" id="IPR012677">
    <property type="entry name" value="Nucleotide-bd_a/b_plait_sf"/>
</dbReference>
<gene>
    <name evidence="3" type="ORF">N7548_04755</name>
</gene>
<dbReference type="RefSeq" id="WP_263608308.1">
    <property type="nucleotide sequence ID" value="NZ_JAOVQM010000003.1"/>
</dbReference>
<protein>
    <submittedName>
        <fullName evidence="3">YlmH/Sll1252 family protein</fullName>
    </submittedName>
</protein>
<name>A0ABT2Y5W6_9MOLU</name>